<dbReference type="CDD" id="cd00060">
    <property type="entry name" value="FHA"/>
    <property type="match status" value="2"/>
</dbReference>
<dbReference type="InterPro" id="IPR008984">
    <property type="entry name" value="SMAD_FHA_dom_sf"/>
</dbReference>
<evidence type="ECO:0000256" key="1">
    <source>
        <dbReference type="SAM" id="MobiDB-lite"/>
    </source>
</evidence>
<dbReference type="Gene3D" id="2.60.200.20">
    <property type="match status" value="2"/>
</dbReference>
<dbReference type="SUPFAM" id="SSF48452">
    <property type="entry name" value="TPR-like"/>
    <property type="match status" value="1"/>
</dbReference>
<reference evidence="2 3" key="1">
    <citation type="submission" date="2018-06" db="EMBL/GenBank/DDBJ databases">
        <title>Lujinxingia sediminis gen. nov. sp. nov., a new facultative anaerobic member of the class Deltaproteobacteria, and proposal of Lujinxingaceae fam. nov.</title>
        <authorList>
            <person name="Guo L.-Y."/>
            <person name="Li C.-M."/>
            <person name="Wang S."/>
            <person name="Du Z.-J."/>
        </authorList>
    </citation>
    <scope>NUCLEOTIDE SEQUENCE [LARGE SCALE GENOMIC DNA]</scope>
    <source>
        <strain evidence="2 3">FA350</strain>
    </source>
</reference>
<evidence type="ECO:0000313" key="2">
    <source>
        <dbReference type="EMBL" id="AWV90747.1"/>
    </source>
</evidence>
<gene>
    <name evidence="2" type="ORF">DN745_16065</name>
</gene>
<feature type="compositionally biased region" description="Low complexity" evidence="1">
    <location>
        <begin position="461"/>
        <end position="487"/>
    </location>
</feature>
<dbReference type="AlphaFoldDB" id="A0A2Z4FP16"/>
<dbReference type="Gene3D" id="1.25.40.10">
    <property type="entry name" value="Tetratricopeptide repeat domain"/>
    <property type="match status" value="1"/>
</dbReference>
<dbReference type="InterPro" id="IPR000253">
    <property type="entry name" value="FHA_dom"/>
</dbReference>
<dbReference type="KEGG" id="bsed:DN745_16065"/>
<accession>A0A2Z4FP16</accession>
<dbReference type="SMART" id="SM00240">
    <property type="entry name" value="FHA"/>
    <property type="match status" value="2"/>
</dbReference>
<feature type="compositionally biased region" description="Pro residues" evidence="1">
    <location>
        <begin position="101"/>
        <end position="113"/>
    </location>
</feature>
<name>A0A2Z4FP16_9DELT</name>
<dbReference type="InterPro" id="IPR011990">
    <property type="entry name" value="TPR-like_helical_dom_sf"/>
</dbReference>
<dbReference type="SUPFAM" id="SSF49879">
    <property type="entry name" value="SMAD/FHA domain"/>
    <property type="match status" value="2"/>
</dbReference>
<dbReference type="Pfam" id="PF00498">
    <property type="entry name" value="FHA"/>
    <property type="match status" value="2"/>
</dbReference>
<feature type="region of interest" description="Disordered" evidence="1">
    <location>
        <begin position="461"/>
        <end position="490"/>
    </location>
</feature>
<dbReference type="PROSITE" id="PS50006">
    <property type="entry name" value="FHA_DOMAIN"/>
    <property type="match status" value="2"/>
</dbReference>
<keyword evidence="3" id="KW-1185">Reference proteome</keyword>
<protein>
    <submittedName>
        <fullName evidence="2">Uncharacterized protein</fullName>
    </submittedName>
</protein>
<organism evidence="2 3">
    <name type="scientific">Bradymonas sediminis</name>
    <dbReference type="NCBI Taxonomy" id="1548548"/>
    <lineage>
        <taxon>Bacteria</taxon>
        <taxon>Deltaproteobacteria</taxon>
        <taxon>Bradymonadales</taxon>
        <taxon>Bradymonadaceae</taxon>
        <taxon>Bradymonas</taxon>
    </lineage>
</organism>
<sequence length="574" mass="61711">MYKLVIADEEGSTSTVPIIRDEITIGRKEGNTIRLTERDVSREHARVLREDGRIFVEDVNARYGVKKNGVKIKQREEFSPGDVISIGAYSLTLKSKKPATKAPPMPAQKPGKPPLRDEKTQVIPAMPAKLVVISSNFAGQEFPLNRPEMIIGRGEDCDIIIDHRSVSQRHAKVIRENGNHYQIVDLKSKNGVTVGGEQYRAVQVKRGDVVELGHVKFRFVAPGENYVFTPQPANELVEHDFDLPAQSSSKMPLIALIIVLLVGAGAAAVIFGNSDKPANDPSAALAAPADPLAQAEQPGAPAEAGAETSKVAQAIQEASEDIRTGKIDKALGSLESAKKFLDPTPDEQNAIAELMGNAKNEKPFAKHYSTAKERLKASAYADALEQLSKIPQHSIFAKISEDEGLRNDALAGIVSSAEKALEDGDAQKARTLAERALAEEDDYPAAVALLEKLDAKPVEVAAKTAPKASPSSTKSRPSKPAAKPKSSNRVSAAEAKELYVSAQGKIFKNDTSGAIADCKKALRGGNSGCYRILAIAYKQQGNTSAACNNFKRFLGTKPKNPAAIQRQMDELGCN</sequence>
<dbReference type="OrthoDB" id="5486376at2"/>
<dbReference type="RefSeq" id="WP_111336377.1">
    <property type="nucleotide sequence ID" value="NZ_CP030032.1"/>
</dbReference>
<feature type="region of interest" description="Disordered" evidence="1">
    <location>
        <begin position="95"/>
        <end position="116"/>
    </location>
</feature>
<dbReference type="Proteomes" id="UP000249799">
    <property type="component" value="Chromosome"/>
</dbReference>
<dbReference type="EMBL" id="CP030032">
    <property type="protein sequence ID" value="AWV90747.1"/>
    <property type="molecule type" value="Genomic_DNA"/>
</dbReference>
<dbReference type="InterPro" id="IPR050923">
    <property type="entry name" value="Cell_Proc_Reg/RNA_Proc"/>
</dbReference>
<evidence type="ECO:0000313" key="3">
    <source>
        <dbReference type="Proteomes" id="UP000249799"/>
    </source>
</evidence>
<proteinExistence type="predicted"/>
<dbReference type="PANTHER" id="PTHR23308">
    <property type="entry name" value="NUCLEAR INHIBITOR OF PROTEIN PHOSPHATASE-1"/>
    <property type="match status" value="1"/>
</dbReference>